<name>A0ACC2V8W1_9TREE</name>
<accession>A0ACC2V8W1</accession>
<feature type="non-terminal residue" evidence="1">
    <location>
        <position position="1"/>
    </location>
</feature>
<evidence type="ECO:0000313" key="2">
    <source>
        <dbReference type="Proteomes" id="UP001230649"/>
    </source>
</evidence>
<reference evidence="1" key="1">
    <citation type="submission" date="2023-04" db="EMBL/GenBank/DDBJ databases">
        <title>Draft Genome sequencing of Naganishia species isolated from polar environments using Oxford Nanopore Technology.</title>
        <authorList>
            <person name="Leo P."/>
            <person name="Venkateswaran K."/>
        </authorList>
    </citation>
    <scope>NUCLEOTIDE SEQUENCE</scope>
    <source>
        <strain evidence="1">MNA-CCFEE 5262</strain>
    </source>
</reference>
<organism evidence="1 2">
    <name type="scientific">Naganishia adeliensis</name>
    <dbReference type="NCBI Taxonomy" id="92952"/>
    <lineage>
        <taxon>Eukaryota</taxon>
        <taxon>Fungi</taxon>
        <taxon>Dikarya</taxon>
        <taxon>Basidiomycota</taxon>
        <taxon>Agaricomycotina</taxon>
        <taxon>Tremellomycetes</taxon>
        <taxon>Filobasidiales</taxon>
        <taxon>Filobasidiaceae</taxon>
        <taxon>Naganishia</taxon>
    </lineage>
</organism>
<keyword evidence="2" id="KW-1185">Reference proteome</keyword>
<comment type="caution">
    <text evidence="1">The sequence shown here is derived from an EMBL/GenBank/DDBJ whole genome shotgun (WGS) entry which is preliminary data.</text>
</comment>
<sequence length="554" mass="61672">FTILFVLAAQLVGMGLAGFASTLLVKPASMIWPYNLVVATFLNTFHAEEAVVPGQITRFKFFILACAGAFAYYFLPGFLFTALSYFSWVCWIKPENRVINQLFGVSTGLGMGILTFDWSQIIYIGSPLMVPWWAQANAMFGFVLFYWILCPILYYTNTANSAYMPISTGTPVDRYGAPYNITAVLNPQRAGILDEAAYHAYSPVYISVTFMVTFTLAFALIPAVIVHTLLHYGPQIWRAIRRRTVEKADIHEKLMRSYTGVPNWWFASLIVLSLTLGIIAIEVDCVYHTGYPVYMFLLSFLIPAVYFIPAGFLYATASQPLAVNVIAELIPGYVLPGNTVVNMLSKAYSMNSLLIAVQCIQDMKLGHYMKIPPRETFAVQLVALVLGSFTQIATKNILFGVVKDICSETQANSFTCPYTQVWFNSGVLWGAISPARIFGPGAMYHSVMYALVAGAVIPVPFWFLGRRYPKSIWKAVNWGVIFNSVTAIPPATGINYANFLLVGFIFHLGTLLSIFFIFLTLGLPNVTLDWIAYDWIGMSYLDPPADGFGPETWI</sequence>
<dbReference type="Proteomes" id="UP001230649">
    <property type="component" value="Unassembled WGS sequence"/>
</dbReference>
<evidence type="ECO:0000313" key="1">
    <source>
        <dbReference type="EMBL" id="KAJ9095722.1"/>
    </source>
</evidence>
<protein>
    <submittedName>
        <fullName evidence="1">Uncharacterized protein</fullName>
    </submittedName>
</protein>
<dbReference type="EMBL" id="JASBWS010000121">
    <property type="protein sequence ID" value="KAJ9095722.1"/>
    <property type="molecule type" value="Genomic_DNA"/>
</dbReference>
<gene>
    <name evidence="1" type="ORF">QFC20_006589</name>
</gene>
<proteinExistence type="predicted"/>